<dbReference type="AlphaFoldDB" id="A0A4Y1WPA3"/>
<dbReference type="GeneID" id="78340976"/>
<keyword evidence="5" id="KW-1015">Disulfide bond</keyword>
<keyword evidence="9" id="KW-1185">Reference proteome</keyword>
<evidence type="ECO:0000256" key="2">
    <source>
        <dbReference type="ARBA" id="ARBA00022723"/>
    </source>
</evidence>
<dbReference type="GO" id="GO:0004519">
    <property type="term" value="F:endonuclease activity"/>
    <property type="evidence" value="ECO:0007669"/>
    <property type="project" value="UniProtKB-KW"/>
</dbReference>
<evidence type="ECO:0000313" key="8">
    <source>
        <dbReference type="EMBL" id="BBL02940.1"/>
    </source>
</evidence>
<dbReference type="PANTHER" id="PTHR33146">
    <property type="entry name" value="ENDONUCLEASE 4"/>
    <property type="match status" value="1"/>
</dbReference>
<reference evidence="9" key="1">
    <citation type="submission" date="2019-06" db="EMBL/GenBank/DDBJ databases">
        <title>Alistipes onderdonkii subsp. vulgaris subsp. nov., Alistipes dispar sp. nov. and Alistipes communis sp. nov., isolated from human faeces, and creation of Alistipes onderdonkii subsp. onderdonkii subsp. nov.</title>
        <authorList>
            <person name="Sakamoto M."/>
            <person name="Ikeyama N."/>
            <person name="Ogata Y."/>
            <person name="Suda W."/>
            <person name="Iino T."/>
            <person name="Hattori M."/>
            <person name="Ohkuma M."/>
        </authorList>
    </citation>
    <scope>NUCLEOTIDE SEQUENCE [LARGE SCALE GENOMIC DNA]</scope>
    <source>
        <strain evidence="9">5CBH24</strain>
    </source>
</reference>
<evidence type="ECO:0000256" key="1">
    <source>
        <dbReference type="ARBA" id="ARBA00022722"/>
    </source>
</evidence>
<keyword evidence="2" id="KW-0479">Metal-binding</keyword>
<evidence type="ECO:0000313" key="9">
    <source>
        <dbReference type="Proteomes" id="UP000318946"/>
    </source>
</evidence>
<organism evidence="8 9">
    <name type="scientific">Alistipes communis</name>
    <dbReference type="NCBI Taxonomy" id="2585118"/>
    <lineage>
        <taxon>Bacteria</taxon>
        <taxon>Pseudomonadati</taxon>
        <taxon>Bacteroidota</taxon>
        <taxon>Bacteroidia</taxon>
        <taxon>Bacteroidales</taxon>
        <taxon>Rikenellaceae</taxon>
        <taxon>Alistipes</taxon>
    </lineage>
</organism>
<dbReference type="KEGG" id="acou:A5CBH24_02530"/>
<evidence type="ECO:0008006" key="10">
    <source>
        <dbReference type="Google" id="ProtNLM"/>
    </source>
</evidence>
<dbReference type="RefSeq" id="WP_317129833.1">
    <property type="nucleotide sequence ID" value="NZ_AP019735.1"/>
</dbReference>
<name>A0A4Y1WPA3_9BACT</name>
<keyword evidence="1" id="KW-0540">Nuclease</keyword>
<evidence type="ECO:0000256" key="7">
    <source>
        <dbReference type="SAM" id="MobiDB-lite"/>
    </source>
</evidence>
<keyword evidence="4" id="KW-0378">Hydrolase</keyword>
<evidence type="ECO:0000256" key="3">
    <source>
        <dbReference type="ARBA" id="ARBA00022759"/>
    </source>
</evidence>
<dbReference type="Gene3D" id="1.10.575.10">
    <property type="entry name" value="P1 Nuclease"/>
    <property type="match status" value="1"/>
</dbReference>
<dbReference type="Pfam" id="PF02265">
    <property type="entry name" value="S1-P1_nuclease"/>
    <property type="match status" value="1"/>
</dbReference>
<dbReference type="GO" id="GO:0016788">
    <property type="term" value="F:hydrolase activity, acting on ester bonds"/>
    <property type="evidence" value="ECO:0007669"/>
    <property type="project" value="InterPro"/>
</dbReference>
<keyword evidence="3" id="KW-0255">Endonuclease</keyword>
<dbReference type="Proteomes" id="UP000318946">
    <property type="component" value="Chromosome"/>
</dbReference>
<dbReference type="GO" id="GO:0006308">
    <property type="term" value="P:DNA catabolic process"/>
    <property type="evidence" value="ECO:0007669"/>
    <property type="project" value="InterPro"/>
</dbReference>
<dbReference type="InterPro" id="IPR003154">
    <property type="entry name" value="S1/P1nuclease"/>
</dbReference>
<dbReference type="SUPFAM" id="SSF48537">
    <property type="entry name" value="Phospholipase C/P1 nuclease"/>
    <property type="match status" value="1"/>
</dbReference>
<protein>
    <recommendedName>
        <fullName evidence="10">Endonuclease</fullName>
    </recommendedName>
</protein>
<dbReference type="GO" id="GO:0003676">
    <property type="term" value="F:nucleic acid binding"/>
    <property type="evidence" value="ECO:0007669"/>
    <property type="project" value="InterPro"/>
</dbReference>
<evidence type="ECO:0000256" key="6">
    <source>
        <dbReference type="ARBA" id="ARBA00023180"/>
    </source>
</evidence>
<gene>
    <name evidence="8" type="ORF">A5CBH24_02530</name>
</gene>
<proteinExistence type="predicted"/>
<dbReference type="GO" id="GO:0046872">
    <property type="term" value="F:metal ion binding"/>
    <property type="evidence" value="ECO:0007669"/>
    <property type="project" value="UniProtKB-KW"/>
</dbReference>
<dbReference type="PANTHER" id="PTHR33146:SF26">
    <property type="entry name" value="ENDONUCLEASE 4"/>
    <property type="match status" value="1"/>
</dbReference>
<evidence type="ECO:0000256" key="5">
    <source>
        <dbReference type="ARBA" id="ARBA00023157"/>
    </source>
</evidence>
<dbReference type="CDD" id="cd11010">
    <property type="entry name" value="S1-P1_nuclease"/>
    <property type="match status" value="1"/>
</dbReference>
<feature type="region of interest" description="Disordered" evidence="7">
    <location>
        <begin position="1"/>
        <end position="20"/>
    </location>
</feature>
<sequence length="184" mass="21356">MHTAWVDDNDEYDPTRKPDGNAIKGIEDTMELLRDYKSLDDSTVVVSIKYLVHLVGDMHCPTHVKYPGIKGFNIYVDGRKLNYHGVWDSYVLDCNVRWSGMEFQHILDRCTKREIKAITAGSVRDWFHDCAVYCRQIYVLAQPDQQFKSPDVWEDFLNPALPIAERQILYAGYRLAHVLNELFG</sequence>
<dbReference type="InterPro" id="IPR008947">
    <property type="entry name" value="PLipase_C/P1_nuclease_dom_sf"/>
</dbReference>
<evidence type="ECO:0000256" key="4">
    <source>
        <dbReference type="ARBA" id="ARBA00022801"/>
    </source>
</evidence>
<dbReference type="EMBL" id="AP019735">
    <property type="protein sequence ID" value="BBL02940.1"/>
    <property type="molecule type" value="Genomic_DNA"/>
</dbReference>
<keyword evidence="6" id="KW-0325">Glycoprotein</keyword>
<accession>A0A4Y1WPA3</accession>